<evidence type="ECO:0000259" key="3">
    <source>
        <dbReference type="Pfam" id="PF24564"/>
    </source>
</evidence>
<reference evidence="5" key="2">
    <citation type="submission" date="2015-01" db="EMBL/GenBank/DDBJ databases">
        <title>Evolutionary Origins and Diversification of the Mycorrhizal Mutualists.</title>
        <authorList>
            <consortium name="DOE Joint Genome Institute"/>
            <consortium name="Mycorrhizal Genomics Consortium"/>
            <person name="Kohler A."/>
            <person name="Kuo A."/>
            <person name="Nagy L.G."/>
            <person name="Floudas D."/>
            <person name="Copeland A."/>
            <person name="Barry K.W."/>
            <person name="Cichocki N."/>
            <person name="Veneault-Fourrey C."/>
            <person name="LaButti K."/>
            <person name="Lindquist E.A."/>
            <person name="Lipzen A."/>
            <person name="Lundell T."/>
            <person name="Morin E."/>
            <person name="Murat C."/>
            <person name="Riley R."/>
            <person name="Ohm R."/>
            <person name="Sun H."/>
            <person name="Tunlid A."/>
            <person name="Henrissat B."/>
            <person name="Grigoriev I.V."/>
            <person name="Hibbett D.S."/>
            <person name="Martin F."/>
        </authorList>
    </citation>
    <scope>NUCLEOTIDE SEQUENCE [LARGE SCALE GENOMIC DNA]</scope>
    <source>
        <strain evidence="5">Zn</strain>
    </source>
</reference>
<evidence type="ECO:0000313" key="4">
    <source>
        <dbReference type="EMBL" id="KIM94328.1"/>
    </source>
</evidence>
<dbReference type="Gene3D" id="3.40.50.300">
    <property type="entry name" value="P-loop containing nucleotide triphosphate hydrolases"/>
    <property type="match status" value="1"/>
</dbReference>
<dbReference type="OrthoDB" id="3598281at2759"/>
<evidence type="ECO:0000256" key="1">
    <source>
        <dbReference type="SAM" id="MobiDB-lite"/>
    </source>
</evidence>
<dbReference type="InterPro" id="IPR045063">
    <property type="entry name" value="Dynamin_N"/>
</dbReference>
<name>A0A0C3C616_OIDMZ</name>
<organism evidence="4 5">
    <name type="scientific">Oidiodendron maius (strain Zn)</name>
    <dbReference type="NCBI Taxonomy" id="913774"/>
    <lineage>
        <taxon>Eukaryota</taxon>
        <taxon>Fungi</taxon>
        <taxon>Dikarya</taxon>
        <taxon>Ascomycota</taxon>
        <taxon>Pezizomycotina</taxon>
        <taxon>Leotiomycetes</taxon>
        <taxon>Leotiomycetes incertae sedis</taxon>
        <taxon>Myxotrichaceae</taxon>
        <taxon>Oidiodendron</taxon>
    </lineage>
</organism>
<feature type="region of interest" description="Disordered" evidence="1">
    <location>
        <begin position="1"/>
        <end position="50"/>
    </location>
</feature>
<dbReference type="AlphaFoldDB" id="A0A0C3C616"/>
<evidence type="ECO:0008006" key="6">
    <source>
        <dbReference type="Google" id="ProtNLM"/>
    </source>
</evidence>
<feature type="domain" description="Dynamin N-terminal" evidence="2">
    <location>
        <begin position="267"/>
        <end position="514"/>
    </location>
</feature>
<dbReference type="Pfam" id="PF00350">
    <property type="entry name" value="Dynamin_N"/>
    <property type="match status" value="1"/>
</dbReference>
<accession>A0A0C3C616</accession>
<dbReference type="Proteomes" id="UP000054321">
    <property type="component" value="Unassembled WGS sequence"/>
</dbReference>
<dbReference type="InterPro" id="IPR027417">
    <property type="entry name" value="P-loop_NTPase"/>
</dbReference>
<evidence type="ECO:0000259" key="2">
    <source>
        <dbReference type="Pfam" id="PF00350"/>
    </source>
</evidence>
<protein>
    <recommendedName>
        <fullName evidence="6">G domain-containing protein</fullName>
    </recommendedName>
</protein>
<dbReference type="PANTHER" id="PTHR36681">
    <property type="entry name" value="NUCLEAR GTPASE, GERMINAL CENTER-ASSOCIATED, TANDEM DUPLICATE 3"/>
    <property type="match status" value="1"/>
</dbReference>
<dbReference type="PANTHER" id="PTHR36681:SF3">
    <property type="entry name" value="NUCLEAR GTPASE, GERMINAL CENTER-ASSOCIATED, TANDEM DUPLICATE 3"/>
    <property type="match status" value="1"/>
</dbReference>
<feature type="domain" description="DUF7605" evidence="3">
    <location>
        <begin position="734"/>
        <end position="890"/>
    </location>
</feature>
<feature type="compositionally biased region" description="Polar residues" evidence="1">
    <location>
        <begin position="8"/>
        <end position="33"/>
    </location>
</feature>
<proteinExistence type="predicted"/>
<reference evidence="4 5" key="1">
    <citation type="submission" date="2014-04" db="EMBL/GenBank/DDBJ databases">
        <authorList>
            <consortium name="DOE Joint Genome Institute"/>
            <person name="Kuo A."/>
            <person name="Martino E."/>
            <person name="Perotto S."/>
            <person name="Kohler A."/>
            <person name="Nagy L.G."/>
            <person name="Floudas D."/>
            <person name="Copeland A."/>
            <person name="Barry K.W."/>
            <person name="Cichocki N."/>
            <person name="Veneault-Fourrey C."/>
            <person name="LaButti K."/>
            <person name="Lindquist E.A."/>
            <person name="Lipzen A."/>
            <person name="Lundell T."/>
            <person name="Morin E."/>
            <person name="Murat C."/>
            <person name="Sun H."/>
            <person name="Tunlid A."/>
            <person name="Henrissat B."/>
            <person name="Grigoriev I.V."/>
            <person name="Hibbett D.S."/>
            <person name="Martin F."/>
            <person name="Nordberg H.P."/>
            <person name="Cantor M.N."/>
            <person name="Hua S.X."/>
        </authorList>
    </citation>
    <scope>NUCLEOTIDE SEQUENCE [LARGE SCALE GENOMIC DNA]</scope>
    <source>
        <strain evidence="4 5">Zn</strain>
    </source>
</reference>
<keyword evidence="5" id="KW-1185">Reference proteome</keyword>
<dbReference type="STRING" id="913774.A0A0C3C616"/>
<gene>
    <name evidence="4" type="ORF">OIDMADRAFT_149423</name>
</gene>
<dbReference type="EMBL" id="KN832890">
    <property type="protein sequence ID" value="KIM94328.1"/>
    <property type="molecule type" value="Genomic_DNA"/>
</dbReference>
<sequence length="986" mass="109680">MNDKGRAHSQSNSPSEESTDLTIFTPQSSTTFSPEVLPSLPGQGQDVPIPSIEAPAFGLLEQPDTSNSGSHTSFNEYENVLETLKGVNLRPLNNGSGHFQFGQVKELSPFTFRNLHNTTPEPTALVALAAEPNLFSGPRSGSGLNSKHNKFASIPGPKQPPAVHTSANIVAALATKHRASSAPTQFTVSNQPSKTAGYDIGKEIAPDKPYFDKDFQDALCTGKSVATNIADVLGTCELARDRQSQVFSMIQTANELSKFDAPSVCKIGIVGDSGVGKSSLINSLLDEPDLARTAGLGAACTSVVTEYQLRKPGQSAKYTIEIDRMTDSEIEEQLQELLWSYRKFHIWDLDKENLTADEQKHLEDKAKLAWDTLKSAFGSRRELTETYLKDTSDGAEGRIQQQLKLWTDSLQWPGDSHQNGWLGSAENVEEYNEKTKQFLAGTLWPFIKVMRVFLSSQVLKSGAILADLPGFHDSNNARVKAAEDYMYQCEEIFVVADITRVGTNKSVEKILEKSLGRNLKDGRPSQGIALDLDVDEVREKFFADSQSENAAKVKLLEKIVEEAENDDEEKGALRRKNDAQAELDYLYMTARNEYIEKLIISTHAKILRPRPLSVFCVSNKAYKYNRPRAKANVLSIKGSGIPLLRQHCHKIPSRAQFRIGHHFLTVSVKSLVQQVQLWLVGGSPETLPNHATVQRLLESLQGDLKMLKEETVFTVQKSRRLDRRSSANIRFVDGTQISRFCANYGSWGRGKILFTEWNLELINPMVCTMSSQWDVYTESSAATLGDLEMRILGLLDGLISQVEDFQGAPIFTESLVTKKDSIKYTFEKIEEFAREQIDLIKRDATQNHHSAYIYELMHPTYIACMKDSVKMHGDGVTLRRLDRLQKAIGTAQNPILFGAIRSRLENDLLLLVADITNTINRKIGDILAQIRSNIEILRGTEAQVLAKNGDFLERLGGVVTEVLKDLEYIGKVAAQVKRKAESDGYC</sequence>
<dbReference type="InParanoid" id="A0A0C3C616"/>
<evidence type="ECO:0000313" key="5">
    <source>
        <dbReference type="Proteomes" id="UP000054321"/>
    </source>
</evidence>
<dbReference type="SUPFAM" id="SSF52540">
    <property type="entry name" value="P-loop containing nucleoside triphosphate hydrolases"/>
    <property type="match status" value="1"/>
</dbReference>
<dbReference type="Pfam" id="PF24564">
    <property type="entry name" value="DUF7605"/>
    <property type="match status" value="1"/>
</dbReference>
<dbReference type="InterPro" id="IPR056024">
    <property type="entry name" value="DUF7605"/>
</dbReference>
<dbReference type="HOGENOM" id="CLU_010389_2_0_1"/>